<gene>
    <name evidence="2" type="primary">ORFRU1-R</name>
</gene>
<evidence type="ECO:0000313" key="2">
    <source>
        <dbReference type="EMBL" id="AAF59993.1"/>
    </source>
</evidence>
<dbReference type="EMBL" id="AF210726">
    <property type="protein sequence ID" value="AAF59993.1"/>
    <property type="molecule type" value="Genomic_DNA"/>
</dbReference>
<organism evidence="2 3">
    <name type="scientific">Rhesus monkey rhadinovirus H26-95</name>
    <dbReference type="NCBI Taxonomy" id="69256"/>
    <lineage>
        <taxon>Viruses</taxon>
        <taxon>Duplodnaviria</taxon>
        <taxon>Heunggongvirae</taxon>
        <taxon>Peploviricota</taxon>
        <taxon>Herviviricetes</taxon>
        <taxon>Herpesvirales</taxon>
        <taxon>Orthoherpesviridae</taxon>
        <taxon>Gammaherpesvirinae</taxon>
        <taxon>Rhadinovirus</taxon>
        <taxon>Rhadinovirus macacinegamma5</taxon>
        <taxon>Macacine gammaherpesvirus 5</taxon>
    </lineage>
</organism>
<name>Q9J2M0_9GAMA</name>
<sequence length="102" mass="10798">MFGVSVTRAAEEAGGGAGEDSGRRARVSVVTRLDGCQVAAGQKHGRRERPAGGAALSPTPQFGNMADRQRRLDAADVNHDGEKRSWSVVPSITEGRAGWRII</sequence>
<dbReference type="Proteomes" id="UP000162467">
    <property type="component" value="Genome"/>
</dbReference>
<proteinExistence type="predicted"/>
<feature type="region of interest" description="Disordered" evidence="1">
    <location>
        <begin position="1"/>
        <end position="25"/>
    </location>
</feature>
<reference evidence="2 3" key="1">
    <citation type="journal article" date="2000" name="J. Virol.">
        <title>The primary sequence of rhesus monkey rhadinovirus isolate 26-95: sequence similarities to Kaposi's sarcoma-associated herpesvirus and rhesus monkey rhadinovirus isolate 17577.</title>
        <authorList>
            <person name="Alexander L."/>
            <person name="Denekamp L."/>
            <person name="Knapp A."/>
            <person name="Auerbach M.R."/>
            <person name="Damania B."/>
            <person name="Desrosiers R.C."/>
        </authorList>
    </citation>
    <scope>NUCLEOTIDE SEQUENCE [LARGE SCALE GENOMIC DNA]</scope>
    <source>
        <strain evidence="2">Macaca mulatta rhadinovirus isolate 26-95</strain>
    </source>
</reference>
<accession>Q9J2M0</accession>
<protein>
    <submittedName>
        <fullName evidence="2">ORFRU1-R</fullName>
    </submittedName>
</protein>
<feature type="region of interest" description="Disordered" evidence="1">
    <location>
        <begin position="38"/>
        <end position="64"/>
    </location>
</feature>
<evidence type="ECO:0000313" key="3">
    <source>
        <dbReference type="Proteomes" id="UP000162467"/>
    </source>
</evidence>
<evidence type="ECO:0000256" key="1">
    <source>
        <dbReference type="SAM" id="MobiDB-lite"/>
    </source>
</evidence>